<protein>
    <submittedName>
        <fullName evidence="1">Uncharacterized protein</fullName>
    </submittedName>
</protein>
<dbReference type="EMBL" id="CAACVG010011534">
    <property type="protein sequence ID" value="VEN58295.1"/>
    <property type="molecule type" value="Genomic_DNA"/>
</dbReference>
<accession>A0A653DDJ9</accession>
<evidence type="ECO:0000313" key="2">
    <source>
        <dbReference type="Proteomes" id="UP000410492"/>
    </source>
</evidence>
<proteinExistence type="predicted"/>
<dbReference type="Proteomes" id="UP000410492">
    <property type="component" value="Unassembled WGS sequence"/>
</dbReference>
<dbReference type="AlphaFoldDB" id="A0A653DDJ9"/>
<keyword evidence="2" id="KW-1185">Reference proteome</keyword>
<gene>
    <name evidence="1" type="ORF">CALMAC_LOCUS16688</name>
</gene>
<reference evidence="1 2" key="1">
    <citation type="submission" date="2019-01" db="EMBL/GenBank/DDBJ databases">
        <authorList>
            <person name="Sayadi A."/>
        </authorList>
    </citation>
    <scope>NUCLEOTIDE SEQUENCE [LARGE SCALE GENOMIC DNA]</scope>
</reference>
<dbReference type="InterPro" id="IPR014752">
    <property type="entry name" value="Arrestin-like_C"/>
</dbReference>
<feature type="non-terminal residue" evidence="1">
    <location>
        <position position="55"/>
    </location>
</feature>
<sequence length="55" mass="6243">MYCQIQLDNYNGTYYPGKSIKGRVVCTFDADADIKGKHENTSYNTEGVRAQHLLD</sequence>
<evidence type="ECO:0000313" key="1">
    <source>
        <dbReference type="EMBL" id="VEN58295.1"/>
    </source>
</evidence>
<dbReference type="Gene3D" id="2.60.40.640">
    <property type="match status" value="1"/>
</dbReference>
<organism evidence="1 2">
    <name type="scientific">Callosobruchus maculatus</name>
    <name type="common">Southern cowpea weevil</name>
    <name type="synonym">Pulse bruchid</name>
    <dbReference type="NCBI Taxonomy" id="64391"/>
    <lineage>
        <taxon>Eukaryota</taxon>
        <taxon>Metazoa</taxon>
        <taxon>Ecdysozoa</taxon>
        <taxon>Arthropoda</taxon>
        <taxon>Hexapoda</taxon>
        <taxon>Insecta</taxon>
        <taxon>Pterygota</taxon>
        <taxon>Neoptera</taxon>
        <taxon>Endopterygota</taxon>
        <taxon>Coleoptera</taxon>
        <taxon>Polyphaga</taxon>
        <taxon>Cucujiformia</taxon>
        <taxon>Chrysomeloidea</taxon>
        <taxon>Chrysomelidae</taxon>
        <taxon>Bruchinae</taxon>
        <taxon>Bruchini</taxon>
        <taxon>Callosobruchus</taxon>
    </lineage>
</organism>
<name>A0A653DDJ9_CALMS</name>
<dbReference type="OrthoDB" id="7785529at2759"/>